<reference evidence="3" key="3">
    <citation type="submission" date="2025-09" db="UniProtKB">
        <authorList>
            <consortium name="Ensembl"/>
        </authorList>
    </citation>
    <scope>IDENTIFICATION</scope>
</reference>
<dbReference type="InterPro" id="IPR016186">
    <property type="entry name" value="C-type_lectin-like/link_sf"/>
</dbReference>
<accession>A0A3P8R860</accession>
<dbReference type="Bgee" id="ENSACLG00000025177">
    <property type="expression patterns" value="Expressed in liver and 2 other cell types or tissues"/>
</dbReference>
<evidence type="ECO:0000313" key="3">
    <source>
        <dbReference type="Ensembl" id="ENSACLP00000037281.2"/>
    </source>
</evidence>
<dbReference type="Ensembl" id="ENSACLT00000038162.2">
    <property type="protein sequence ID" value="ENSACLP00000037281.2"/>
    <property type="gene ID" value="ENSACLG00000025177.2"/>
</dbReference>
<feature type="signal peptide" evidence="1">
    <location>
        <begin position="1"/>
        <end position="30"/>
    </location>
</feature>
<dbReference type="Gene3D" id="3.10.100.10">
    <property type="entry name" value="Mannose-Binding Protein A, subunit A"/>
    <property type="match status" value="1"/>
</dbReference>
<keyword evidence="1" id="KW-0732">Signal</keyword>
<dbReference type="SMART" id="SM00034">
    <property type="entry name" value="CLECT"/>
    <property type="match status" value="1"/>
</dbReference>
<evidence type="ECO:0000313" key="4">
    <source>
        <dbReference type="Proteomes" id="UP000265100"/>
    </source>
</evidence>
<dbReference type="PANTHER" id="PTHR22803">
    <property type="entry name" value="MANNOSE, PHOSPHOLIPASE, LECTIN RECEPTOR RELATED"/>
    <property type="match status" value="1"/>
</dbReference>
<dbReference type="Proteomes" id="UP000265100">
    <property type="component" value="Chromosome 11"/>
</dbReference>
<evidence type="ECO:0000259" key="2">
    <source>
        <dbReference type="PROSITE" id="PS50041"/>
    </source>
</evidence>
<keyword evidence="4" id="KW-1185">Reference proteome</keyword>
<proteinExistence type="predicted"/>
<dbReference type="GeneTree" id="ENSGT01030000234575"/>
<dbReference type="AlphaFoldDB" id="A0A3P8R860"/>
<feature type="domain" description="C-type lectin" evidence="2">
    <location>
        <begin position="86"/>
        <end position="189"/>
    </location>
</feature>
<dbReference type="Pfam" id="PF00059">
    <property type="entry name" value="Lectin_C"/>
    <property type="match status" value="1"/>
</dbReference>
<name>A0A3P8R860_ASTCA</name>
<dbReference type="InterPro" id="IPR001304">
    <property type="entry name" value="C-type_lectin-like"/>
</dbReference>
<dbReference type="InterPro" id="IPR050111">
    <property type="entry name" value="C-type_lectin/snaclec_domain"/>
</dbReference>
<reference evidence="3" key="2">
    <citation type="submission" date="2025-08" db="UniProtKB">
        <authorList>
            <consortium name="Ensembl"/>
        </authorList>
    </citation>
    <scope>IDENTIFICATION</scope>
</reference>
<organism evidence="3 4">
    <name type="scientific">Astatotilapia calliptera</name>
    <name type="common">Eastern happy</name>
    <name type="synonym">Chromis callipterus</name>
    <dbReference type="NCBI Taxonomy" id="8154"/>
    <lineage>
        <taxon>Eukaryota</taxon>
        <taxon>Metazoa</taxon>
        <taxon>Chordata</taxon>
        <taxon>Craniata</taxon>
        <taxon>Vertebrata</taxon>
        <taxon>Euteleostomi</taxon>
        <taxon>Actinopterygii</taxon>
        <taxon>Neopterygii</taxon>
        <taxon>Teleostei</taxon>
        <taxon>Neoteleostei</taxon>
        <taxon>Acanthomorphata</taxon>
        <taxon>Ovalentaria</taxon>
        <taxon>Cichlomorphae</taxon>
        <taxon>Cichliformes</taxon>
        <taxon>Cichlidae</taxon>
        <taxon>African cichlids</taxon>
        <taxon>Pseudocrenilabrinae</taxon>
        <taxon>Haplochromini</taxon>
        <taxon>Astatotilapia</taxon>
    </lineage>
</organism>
<feature type="chain" id="PRO_5044208595" description="C-type lectin domain-containing protein" evidence="1">
    <location>
        <begin position="31"/>
        <end position="265"/>
    </location>
</feature>
<dbReference type="SUPFAM" id="SSF56436">
    <property type="entry name" value="C-type lectin-like"/>
    <property type="match status" value="1"/>
</dbReference>
<reference evidence="3" key="1">
    <citation type="submission" date="2018-05" db="EMBL/GenBank/DDBJ databases">
        <authorList>
            <person name="Datahose"/>
        </authorList>
    </citation>
    <scope>NUCLEOTIDE SEQUENCE</scope>
</reference>
<evidence type="ECO:0000256" key="1">
    <source>
        <dbReference type="SAM" id="SignalP"/>
    </source>
</evidence>
<sequence length="265" mass="29740">MHLIQKKATLGIKGLAILCVVLGLFASAESAQDANNTEGELTFLKLKLESLKDRFRHMCNQYSDLAHNCSAPAINCTECPDGWVHIGDHCFFLSNETDGWLNSTLKCKDIGGHLAILTTKEEYDALEKEARMIGTFNPFYWLGLSDIENRGDWKWVDNSTLQVSFWNTLKSEPDNNASAGEAGEDCAVVDTQNHKLVRRSLLLPVSTNLSDGCHSAKLAQEDLYRNITQKDFDALLKTSANVFTHYSFHLSIFSNKLYTNNMLHM</sequence>
<dbReference type="PROSITE" id="PS50041">
    <property type="entry name" value="C_TYPE_LECTIN_2"/>
    <property type="match status" value="1"/>
</dbReference>
<dbReference type="InterPro" id="IPR016187">
    <property type="entry name" value="CTDL_fold"/>
</dbReference>
<protein>
    <recommendedName>
        <fullName evidence="2">C-type lectin domain-containing protein</fullName>
    </recommendedName>
</protein>